<dbReference type="EMBL" id="OB670388">
    <property type="protein sequence ID" value="CAD7234907.1"/>
    <property type="molecule type" value="Genomic_DNA"/>
</dbReference>
<dbReference type="OrthoDB" id="6366846at2759"/>
<organism evidence="6">
    <name type="scientific">Cyprideis torosa</name>
    <dbReference type="NCBI Taxonomy" id="163714"/>
    <lineage>
        <taxon>Eukaryota</taxon>
        <taxon>Metazoa</taxon>
        <taxon>Ecdysozoa</taxon>
        <taxon>Arthropoda</taxon>
        <taxon>Crustacea</taxon>
        <taxon>Oligostraca</taxon>
        <taxon>Ostracoda</taxon>
        <taxon>Podocopa</taxon>
        <taxon>Podocopida</taxon>
        <taxon>Cytherocopina</taxon>
        <taxon>Cytheroidea</taxon>
        <taxon>Cytherideidae</taxon>
        <taxon>Cyprideis</taxon>
    </lineage>
</organism>
<evidence type="ECO:0000256" key="1">
    <source>
        <dbReference type="ARBA" id="ARBA00011764"/>
    </source>
</evidence>
<feature type="non-terminal residue" evidence="6">
    <location>
        <position position="1"/>
    </location>
</feature>
<reference evidence="6" key="1">
    <citation type="submission" date="2020-11" db="EMBL/GenBank/DDBJ databases">
        <authorList>
            <person name="Tran Van P."/>
        </authorList>
    </citation>
    <scope>NUCLEOTIDE SEQUENCE</scope>
</reference>
<dbReference type="AlphaFoldDB" id="A0A7R8WN75"/>
<evidence type="ECO:0000256" key="3">
    <source>
        <dbReference type="ARBA" id="ARBA00025466"/>
    </source>
</evidence>
<sequence>MAEVTNGKKIVIEGKKETLFLELIEEYQVAKKGGGKEAWDDRKEKWDLLREAFEAATGIEATVDQLKTKWNNVRKRALDKKKYEKGTGGGPQKPLSGNDELAIRILGGEENPTVGKVPGGMTGAGSSPIGVDESERGIRIPEKRNPHPHISSAGSPSPSVSSQCSSCGGAGVKRALTEYEEQMLEMAREEHTWKIRKLQLEVEELKLRAQGRVTDGQFCQSNSSQSRHAYEGYQFPRQVPEDQWREQENSAQKFLADFNPAMFERATLMNLIHDLGPYLEHETDRGRPLPVPLQVCLTLRYLATGQFQLSEASWLGIDQGTARMLFAFPRSSRRSSQISKRKAQPVFLGTPTASLTWSAPGAAKSGFCFRRRVSARFGSLSIPQIGIQATKDRTGGFSHGATTE</sequence>
<comment type="function">
    <text evidence="3">Involved in transvection phenomena (= synapsis-dependent gene expression), where the synaptic pairing of chromosomes carrying genes with which zeste interacts influences the expression of these genes. Zeste binds to DNA and stimulates transcription from a nearby promoter.</text>
</comment>
<feature type="domain" description="Myb/SANT-like DNA-binding" evidence="5">
    <location>
        <begin position="29"/>
        <end position="77"/>
    </location>
</feature>
<evidence type="ECO:0000256" key="2">
    <source>
        <dbReference type="ARBA" id="ARBA00016807"/>
    </source>
</evidence>
<feature type="region of interest" description="Disordered" evidence="4">
    <location>
        <begin position="110"/>
        <end position="132"/>
    </location>
</feature>
<feature type="region of interest" description="Disordered" evidence="4">
    <location>
        <begin position="145"/>
        <end position="167"/>
    </location>
</feature>
<proteinExistence type="predicted"/>
<dbReference type="Pfam" id="PF13873">
    <property type="entry name" value="Myb_DNA-bind_5"/>
    <property type="match status" value="1"/>
</dbReference>
<evidence type="ECO:0000256" key="4">
    <source>
        <dbReference type="SAM" id="MobiDB-lite"/>
    </source>
</evidence>
<evidence type="ECO:0000259" key="5">
    <source>
        <dbReference type="Pfam" id="PF13873"/>
    </source>
</evidence>
<accession>A0A7R8WN75</accession>
<dbReference type="InterPro" id="IPR028002">
    <property type="entry name" value="Myb_DNA-bind_5"/>
</dbReference>
<name>A0A7R8WN75_9CRUS</name>
<protein>
    <recommendedName>
        <fullName evidence="2">Regulatory protein zeste</fullName>
    </recommendedName>
</protein>
<feature type="compositionally biased region" description="Low complexity" evidence="4">
    <location>
        <begin position="151"/>
        <end position="167"/>
    </location>
</feature>
<gene>
    <name evidence="6" type="ORF">CTOB1V02_LOCUS12723</name>
</gene>
<evidence type="ECO:0000313" key="6">
    <source>
        <dbReference type="EMBL" id="CAD7234907.1"/>
    </source>
</evidence>
<comment type="subunit">
    <text evidence="1">Self-associates forming complexes of several hundred monomers.</text>
</comment>